<feature type="compositionally biased region" description="Gly residues" evidence="1">
    <location>
        <begin position="131"/>
        <end position="142"/>
    </location>
</feature>
<feature type="region of interest" description="Disordered" evidence="1">
    <location>
        <begin position="88"/>
        <end position="185"/>
    </location>
</feature>
<accession>A0ABV6D4A3</accession>
<name>A0ABV6D4A3_9HYPH</name>
<proteinExistence type="predicted"/>
<dbReference type="RefSeq" id="WP_261519260.1">
    <property type="nucleotide sequence ID" value="NZ_JAODNW010000003.1"/>
</dbReference>
<reference evidence="2 3" key="1">
    <citation type="submission" date="2024-09" db="EMBL/GenBank/DDBJ databases">
        <authorList>
            <person name="Sun Q."/>
            <person name="Mori K."/>
        </authorList>
    </citation>
    <scope>NUCLEOTIDE SEQUENCE [LARGE SCALE GENOMIC DNA]</scope>
    <source>
        <strain evidence="2 3">CCM 8543</strain>
    </source>
</reference>
<evidence type="ECO:0000256" key="1">
    <source>
        <dbReference type="SAM" id="MobiDB-lite"/>
    </source>
</evidence>
<dbReference type="EMBL" id="JBHLXD010000004">
    <property type="protein sequence ID" value="MFC0207478.1"/>
    <property type="molecule type" value="Genomic_DNA"/>
</dbReference>
<evidence type="ECO:0000313" key="2">
    <source>
        <dbReference type="EMBL" id="MFC0207478.1"/>
    </source>
</evidence>
<evidence type="ECO:0000313" key="3">
    <source>
        <dbReference type="Proteomes" id="UP001589755"/>
    </source>
</evidence>
<dbReference type="Proteomes" id="UP001589755">
    <property type="component" value="Unassembled WGS sequence"/>
</dbReference>
<feature type="compositionally biased region" description="Low complexity" evidence="1">
    <location>
        <begin position="117"/>
        <end position="130"/>
    </location>
</feature>
<protein>
    <submittedName>
        <fullName evidence="2">Uncharacterized protein</fullName>
    </submittedName>
</protein>
<sequence length="185" mass="18411">MYGSRLTSPLLLASTVAFTLGTVLPSEAQQSPRPRLTLDQCQPLTAENYELCCIARNRHAILTAEQLEQCPPLVTSLIQNVINNRGFGFSTSEDDDRRNLSRSSPRVGGPSGGNDSDGGNDSNHGNDSNGDNGGSHGGGGWSSGASASASANASAHAGGGASASASAAAGASAGGVSVSVGVGQP</sequence>
<organism evidence="2 3">
    <name type="scientific">Chelativorans intermedius</name>
    <dbReference type="NCBI Taxonomy" id="515947"/>
    <lineage>
        <taxon>Bacteria</taxon>
        <taxon>Pseudomonadati</taxon>
        <taxon>Pseudomonadota</taxon>
        <taxon>Alphaproteobacteria</taxon>
        <taxon>Hyphomicrobiales</taxon>
        <taxon>Phyllobacteriaceae</taxon>
        <taxon>Chelativorans</taxon>
    </lineage>
</organism>
<feature type="compositionally biased region" description="Low complexity" evidence="1">
    <location>
        <begin position="143"/>
        <end position="185"/>
    </location>
</feature>
<comment type="caution">
    <text evidence="2">The sequence shown here is derived from an EMBL/GenBank/DDBJ whole genome shotgun (WGS) entry which is preliminary data.</text>
</comment>
<keyword evidence="3" id="KW-1185">Reference proteome</keyword>
<gene>
    <name evidence="2" type="ORF">ACFFJ2_03580</name>
</gene>